<dbReference type="AlphaFoldDB" id="A0A5A7PGA7"/>
<dbReference type="Proteomes" id="UP000325081">
    <property type="component" value="Unassembled WGS sequence"/>
</dbReference>
<keyword evidence="1" id="KW-0436">Ligase</keyword>
<dbReference type="EMBL" id="BKCP01004516">
    <property type="protein sequence ID" value="GER31779.1"/>
    <property type="molecule type" value="Genomic_DNA"/>
</dbReference>
<organism evidence="1 2">
    <name type="scientific">Striga asiatica</name>
    <name type="common">Asiatic witchweed</name>
    <name type="synonym">Buchnera asiatica</name>
    <dbReference type="NCBI Taxonomy" id="4170"/>
    <lineage>
        <taxon>Eukaryota</taxon>
        <taxon>Viridiplantae</taxon>
        <taxon>Streptophyta</taxon>
        <taxon>Embryophyta</taxon>
        <taxon>Tracheophyta</taxon>
        <taxon>Spermatophyta</taxon>
        <taxon>Magnoliopsida</taxon>
        <taxon>eudicotyledons</taxon>
        <taxon>Gunneridae</taxon>
        <taxon>Pentapetalae</taxon>
        <taxon>asterids</taxon>
        <taxon>lamiids</taxon>
        <taxon>Lamiales</taxon>
        <taxon>Orobanchaceae</taxon>
        <taxon>Buchnereae</taxon>
        <taxon>Striga</taxon>
    </lineage>
</organism>
<gene>
    <name evidence="1" type="ORF">STAS_07804</name>
</gene>
<sequence>GCSGPSVFTKIQHCIQILKRNPFFKQMNRFSCKGNLPGIQEGITDSINPETLDTGAVRPRPWYEVQVYIPITEPPTSGTMKVGNWADEFDFRMSEPPLVDLWK</sequence>
<dbReference type="GO" id="GO:0016874">
    <property type="term" value="F:ligase activity"/>
    <property type="evidence" value="ECO:0007669"/>
    <property type="project" value="UniProtKB-KW"/>
</dbReference>
<protein>
    <submittedName>
        <fullName evidence="1">Histidine--tRNA ligase</fullName>
    </submittedName>
</protein>
<accession>A0A5A7PGA7</accession>
<reference evidence="2" key="1">
    <citation type="journal article" date="2019" name="Curr. Biol.">
        <title>Genome Sequence of Striga asiatica Provides Insight into the Evolution of Plant Parasitism.</title>
        <authorList>
            <person name="Yoshida S."/>
            <person name="Kim S."/>
            <person name="Wafula E.K."/>
            <person name="Tanskanen J."/>
            <person name="Kim Y.M."/>
            <person name="Honaas L."/>
            <person name="Yang Z."/>
            <person name="Spallek T."/>
            <person name="Conn C.E."/>
            <person name="Ichihashi Y."/>
            <person name="Cheong K."/>
            <person name="Cui S."/>
            <person name="Der J.P."/>
            <person name="Gundlach H."/>
            <person name="Jiao Y."/>
            <person name="Hori C."/>
            <person name="Ishida J.K."/>
            <person name="Kasahara H."/>
            <person name="Kiba T."/>
            <person name="Kim M.S."/>
            <person name="Koo N."/>
            <person name="Laohavisit A."/>
            <person name="Lee Y.H."/>
            <person name="Lumba S."/>
            <person name="McCourt P."/>
            <person name="Mortimer J.C."/>
            <person name="Mutuku J.M."/>
            <person name="Nomura T."/>
            <person name="Sasaki-Sekimoto Y."/>
            <person name="Seto Y."/>
            <person name="Wang Y."/>
            <person name="Wakatake T."/>
            <person name="Sakakibara H."/>
            <person name="Demura T."/>
            <person name="Yamaguchi S."/>
            <person name="Yoneyama K."/>
            <person name="Manabe R.I."/>
            <person name="Nelson D.C."/>
            <person name="Schulman A.H."/>
            <person name="Timko M.P."/>
            <person name="dePamphilis C.W."/>
            <person name="Choi D."/>
            <person name="Shirasu K."/>
        </authorList>
    </citation>
    <scope>NUCLEOTIDE SEQUENCE [LARGE SCALE GENOMIC DNA]</scope>
    <source>
        <strain evidence="2">cv. UVA1</strain>
    </source>
</reference>
<comment type="caution">
    <text evidence="1">The sequence shown here is derived from an EMBL/GenBank/DDBJ whole genome shotgun (WGS) entry which is preliminary data.</text>
</comment>
<keyword evidence="2" id="KW-1185">Reference proteome</keyword>
<feature type="non-terminal residue" evidence="1">
    <location>
        <position position="1"/>
    </location>
</feature>
<proteinExistence type="predicted"/>
<evidence type="ECO:0000313" key="2">
    <source>
        <dbReference type="Proteomes" id="UP000325081"/>
    </source>
</evidence>
<evidence type="ECO:0000313" key="1">
    <source>
        <dbReference type="EMBL" id="GER31779.1"/>
    </source>
</evidence>
<name>A0A5A7PGA7_STRAF</name>